<proteinExistence type="predicted"/>
<evidence type="ECO:0000313" key="2">
    <source>
        <dbReference type="EMBL" id="MES1921907.1"/>
    </source>
</evidence>
<evidence type="ECO:0000313" key="3">
    <source>
        <dbReference type="Proteomes" id="UP001439008"/>
    </source>
</evidence>
<dbReference type="InterPro" id="IPR036339">
    <property type="entry name" value="PUB-like_dom_sf"/>
</dbReference>
<accession>A0ABV2ARC8</accession>
<dbReference type="EMBL" id="JBDODL010001923">
    <property type="protein sequence ID" value="MES1921907.1"/>
    <property type="molecule type" value="Genomic_DNA"/>
</dbReference>
<protein>
    <submittedName>
        <fullName evidence="2">Uncharacterized protein</fullName>
    </submittedName>
</protein>
<sequence>MTEYKTKNKKIEDYMKIRAEIDSCLYNLAKEIPYEKLKKSFNLILLILQNAFIGKDKKKRSLKKSNSKIQNLLVFENFKRLIKILGFVEQSDEIILNTKNQNKFCDFGAYSIEYIKQINIENFIEQKVTTPNLVEREIKLITKAKTQKTEANPNSETDSDSETEKALLIQSFERKKAEFSNRFRRKQHKKEVKFDKTLIAIDFGFNIILKAYFSPKEKFIEVYKLLIEEVLNEDFVRKYNFVLSMSGRKEMDKDKTFEDLDIVPCGKFWLNYKKDLDFDGKSGNEDKSKLKIDFLVDKKYLKLLDRRGDSEIPEPLDFEEMSFDKIDAIADKFFAD</sequence>
<dbReference type="SUPFAM" id="SSF143503">
    <property type="entry name" value="PUG domain-like"/>
    <property type="match status" value="1"/>
</dbReference>
<comment type="caution">
    <text evidence="2">The sequence shown here is derived from an EMBL/GenBank/DDBJ whole genome shotgun (WGS) entry which is preliminary data.</text>
</comment>
<dbReference type="Proteomes" id="UP001439008">
    <property type="component" value="Unassembled WGS sequence"/>
</dbReference>
<reference evidence="2 3" key="1">
    <citation type="journal article" date="2024" name="BMC Biol.">
        <title>Comparative genomics of Ascetosporea gives new insight into the evolutionary basis for animal parasitism in Rhizaria.</title>
        <authorList>
            <person name="Hiltunen Thoren M."/>
            <person name="Onut-Brannstrom I."/>
            <person name="Alfjorden A."/>
            <person name="Peckova H."/>
            <person name="Swords F."/>
            <person name="Hooper C."/>
            <person name="Holzer A.S."/>
            <person name="Bass D."/>
            <person name="Burki F."/>
        </authorList>
    </citation>
    <scope>NUCLEOTIDE SEQUENCE [LARGE SCALE GENOMIC DNA]</scope>
    <source>
        <strain evidence="2">20-A016</strain>
    </source>
</reference>
<keyword evidence="3" id="KW-1185">Reference proteome</keyword>
<evidence type="ECO:0000256" key="1">
    <source>
        <dbReference type="SAM" id="MobiDB-lite"/>
    </source>
</evidence>
<name>A0ABV2ARC8_9EUKA</name>
<gene>
    <name evidence="2" type="ORF">MHBO_003438</name>
</gene>
<feature type="region of interest" description="Disordered" evidence="1">
    <location>
        <begin position="145"/>
        <end position="164"/>
    </location>
</feature>
<organism evidence="2 3">
    <name type="scientific">Bonamia ostreae</name>
    <dbReference type="NCBI Taxonomy" id="126728"/>
    <lineage>
        <taxon>Eukaryota</taxon>
        <taxon>Sar</taxon>
        <taxon>Rhizaria</taxon>
        <taxon>Endomyxa</taxon>
        <taxon>Ascetosporea</taxon>
        <taxon>Haplosporida</taxon>
        <taxon>Bonamia</taxon>
    </lineage>
</organism>